<evidence type="ECO:0000256" key="6">
    <source>
        <dbReference type="ARBA" id="ARBA00023014"/>
    </source>
</evidence>
<accession>A0A2M8ETE6</accession>
<dbReference type="Pfam" id="PF04055">
    <property type="entry name" value="Radical_SAM"/>
    <property type="match status" value="1"/>
</dbReference>
<dbReference type="PROSITE" id="PS51918">
    <property type="entry name" value="RADICAL_SAM"/>
    <property type="match status" value="1"/>
</dbReference>
<keyword evidence="4" id="KW-0479">Metal-binding</keyword>
<evidence type="ECO:0000256" key="5">
    <source>
        <dbReference type="ARBA" id="ARBA00023004"/>
    </source>
</evidence>
<dbReference type="GO" id="GO:0046872">
    <property type="term" value="F:metal ion binding"/>
    <property type="evidence" value="ECO:0007669"/>
    <property type="project" value="UniProtKB-KW"/>
</dbReference>
<dbReference type="InterPro" id="IPR007197">
    <property type="entry name" value="rSAM"/>
</dbReference>
<dbReference type="EMBL" id="PFSF01000010">
    <property type="protein sequence ID" value="PJC28392.1"/>
    <property type="molecule type" value="Genomic_DNA"/>
</dbReference>
<keyword evidence="5" id="KW-0408">Iron</keyword>
<sequence length="353" mass="40572">MNKIEEIDLNVTNRCNIGCSHCLFSAGPERGDDLPLNLIKKVLSDGRRLGAKEVHITGGEPLVRKDVLEILKITHTLGYFVRLQTNLWAFQQEMIPQFKKYTREILTSIDGLEKSHDSIRRKDSFRRTISWIKKLLQKDFRIVVITAVQKKNCNDIMKLVNLLVKIGINAHFLFSVTPLGRAKKSDVVAPGKWEQLIFNLQEKYKSIPTKTDIVCELHHLRADAKINFIEPDCRLDTKNHVIILPNGEVFPCSLFTSTDKSLGNVKRKSLFEIWTNSPVWDFYAVKNDDPECKNCKLWGLCKGGCRGYSYLFAGSMKKKDPRCEKNRYPVCPSWKLNIKNLSLACATWKVMKR</sequence>
<dbReference type="SUPFAM" id="SSF102114">
    <property type="entry name" value="Radical SAM enzymes"/>
    <property type="match status" value="1"/>
</dbReference>
<dbReference type="GO" id="GO:0051539">
    <property type="term" value="F:4 iron, 4 sulfur cluster binding"/>
    <property type="evidence" value="ECO:0007669"/>
    <property type="project" value="UniProtKB-KW"/>
</dbReference>
<keyword evidence="2" id="KW-0004">4Fe-4S</keyword>
<dbReference type="Pfam" id="PF13186">
    <property type="entry name" value="SPASM"/>
    <property type="match status" value="1"/>
</dbReference>
<evidence type="ECO:0000313" key="8">
    <source>
        <dbReference type="EMBL" id="PJC28392.1"/>
    </source>
</evidence>
<dbReference type="InterPro" id="IPR023885">
    <property type="entry name" value="4Fe4S-binding_SPASM_dom"/>
</dbReference>
<dbReference type="PANTHER" id="PTHR11228">
    <property type="entry name" value="RADICAL SAM DOMAIN PROTEIN"/>
    <property type="match status" value="1"/>
</dbReference>
<dbReference type="InterPro" id="IPR017200">
    <property type="entry name" value="PqqE-like"/>
</dbReference>
<evidence type="ECO:0000256" key="2">
    <source>
        <dbReference type="ARBA" id="ARBA00022485"/>
    </source>
</evidence>
<dbReference type="Gene3D" id="3.20.20.70">
    <property type="entry name" value="Aldolase class I"/>
    <property type="match status" value="1"/>
</dbReference>
<dbReference type="NCBIfam" id="TIGR04085">
    <property type="entry name" value="rSAM_more_4Fe4S"/>
    <property type="match status" value="1"/>
</dbReference>
<keyword evidence="6" id="KW-0411">Iron-sulfur</keyword>
<dbReference type="Proteomes" id="UP000229816">
    <property type="component" value="Unassembled WGS sequence"/>
</dbReference>
<dbReference type="SFLD" id="SFLDG01386">
    <property type="entry name" value="main_SPASM_domain-containing"/>
    <property type="match status" value="1"/>
</dbReference>
<dbReference type="SFLD" id="SFLDG01067">
    <property type="entry name" value="SPASM/twitch_domain_containing"/>
    <property type="match status" value="1"/>
</dbReference>
<dbReference type="AlphaFoldDB" id="A0A2M8ETE6"/>
<dbReference type="PANTHER" id="PTHR11228:SF7">
    <property type="entry name" value="PQQA PEPTIDE CYCLASE"/>
    <property type="match status" value="1"/>
</dbReference>
<comment type="cofactor">
    <cofactor evidence="1">
        <name>[4Fe-4S] cluster</name>
        <dbReference type="ChEBI" id="CHEBI:49883"/>
    </cofactor>
</comment>
<keyword evidence="3" id="KW-0949">S-adenosyl-L-methionine</keyword>
<name>A0A2M8ETE6_9BACT</name>
<evidence type="ECO:0000256" key="3">
    <source>
        <dbReference type="ARBA" id="ARBA00022691"/>
    </source>
</evidence>
<gene>
    <name evidence="8" type="ORF">CO054_00380</name>
</gene>
<dbReference type="InterPro" id="IPR050377">
    <property type="entry name" value="Radical_SAM_PqqE_MftC-like"/>
</dbReference>
<evidence type="ECO:0000259" key="7">
    <source>
        <dbReference type="PROSITE" id="PS51918"/>
    </source>
</evidence>
<dbReference type="GO" id="GO:0003824">
    <property type="term" value="F:catalytic activity"/>
    <property type="evidence" value="ECO:0007669"/>
    <property type="project" value="InterPro"/>
</dbReference>
<evidence type="ECO:0000256" key="4">
    <source>
        <dbReference type="ARBA" id="ARBA00022723"/>
    </source>
</evidence>
<protein>
    <recommendedName>
        <fullName evidence="7">Radical SAM core domain-containing protein</fullName>
    </recommendedName>
</protein>
<dbReference type="PIRSF" id="PIRSF037420">
    <property type="entry name" value="PQQ_syn_pqqE"/>
    <property type="match status" value="1"/>
</dbReference>
<dbReference type="InterPro" id="IPR058240">
    <property type="entry name" value="rSAM_sf"/>
</dbReference>
<dbReference type="InterPro" id="IPR013785">
    <property type="entry name" value="Aldolase_TIM"/>
</dbReference>
<evidence type="ECO:0000256" key="1">
    <source>
        <dbReference type="ARBA" id="ARBA00001966"/>
    </source>
</evidence>
<organism evidence="8 9">
    <name type="scientific">Candidatus Shapirobacteria bacterium CG_4_9_14_0_2_um_filter_39_11</name>
    <dbReference type="NCBI Taxonomy" id="1974478"/>
    <lineage>
        <taxon>Bacteria</taxon>
        <taxon>Candidatus Shapironibacteriota</taxon>
    </lineage>
</organism>
<proteinExistence type="predicted"/>
<feature type="domain" description="Radical SAM core" evidence="7">
    <location>
        <begin position="1"/>
        <end position="225"/>
    </location>
</feature>
<reference evidence="9" key="1">
    <citation type="submission" date="2017-09" db="EMBL/GenBank/DDBJ databases">
        <title>Depth-based differentiation of microbial function through sediment-hosted aquifers and enrichment of novel symbionts in the deep terrestrial subsurface.</title>
        <authorList>
            <person name="Probst A.J."/>
            <person name="Ladd B."/>
            <person name="Jarett J.K."/>
            <person name="Geller-Mcgrath D.E."/>
            <person name="Sieber C.M.K."/>
            <person name="Emerson J.B."/>
            <person name="Anantharaman K."/>
            <person name="Thomas B.C."/>
            <person name="Malmstrom R."/>
            <person name="Stieglmeier M."/>
            <person name="Klingl A."/>
            <person name="Woyke T."/>
            <person name="Ryan C.M."/>
            <person name="Banfield J.F."/>
        </authorList>
    </citation>
    <scope>NUCLEOTIDE SEQUENCE [LARGE SCALE GENOMIC DNA]</scope>
</reference>
<evidence type="ECO:0000313" key="9">
    <source>
        <dbReference type="Proteomes" id="UP000229816"/>
    </source>
</evidence>
<dbReference type="CDD" id="cd01335">
    <property type="entry name" value="Radical_SAM"/>
    <property type="match status" value="1"/>
</dbReference>
<comment type="caution">
    <text evidence="8">The sequence shown here is derived from an EMBL/GenBank/DDBJ whole genome shotgun (WGS) entry which is preliminary data.</text>
</comment>
<dbReference type="SFLD" id="SFLDS00029">
    <property type="entry name" value="Radical_SAM"/>
    <property type="match status" value="1"/>
</dbReference>